<dbReference type="AlphaFoldDB" id="A0A3P7IWR9"/>
<dbReference type="EMBL" id="UYYB01099207">
    <property type="protein sequence ID" value="VDM77431.1"/>
    <property type="molecule type" value="Genomic_DNA"/>
</dbReference>
<gene>
    <name evidence="1" type="ORF">SVUK_LOCUS12429</name>
</gene>
<reference evidence="1 2" key="1">
    <citation type="submission" date="2018-11" db="EMBL/GenBank/DDBJ databases">
        <authorList>
            <consortium name="Pathogen Informatics"/>
        </authorList>
    </citation>
    <scope>NUCLEOTIDE SEQUENCE [LARGE SCALE GENOMIC DNA]</scope>
</reference>
<keyword evidence="2" id="KW-1185">Reference proteome</keyword>
<organism evidence="1 2">
    <name type="scientific">Strongylus vulgaris</name>
    <name type="common">Blood worm</name>
    <dbReference type="NCBI Taxonomy" id="40348"/>
    <lineage>
        <taxon>Eukaryota</taxon>
        <taxon>Metazoa</taxon>
        <taxon>Ecdysozoa</taxon>
        <taxon>Nematoda</taxon>
        <taxon>Chromadorea</taxon>
        <taxon>Rhabditida</taxon>
        <taxon>Rhabditina</taxon>
        <taxon>Rhabditomorpha</taxon>
        <taxon>Strongyloidea</taxon>
        <taxon>Strongylidae</taxon>
        <taxon>Strongylus</taxon>
    </lineage>
</organism>
<dbReference type="Proteomes" id="UP000270094">
    <property type="component" value="Unassembled WGS sequence"/>
</dbReference>
<dbReference type="OrthoDB" id="6060890at2759"/>
<name>A0A3P7IWR9_STRVU</name>
<accession>A0A3P7IWR9</accession>
<evidence type="ECO:0000313" key="2">
    <source>
        <dbReference type="Proteomes" id="UP000270094"/>
    </source>
</evidence>
<evidence type="ECO:0000313" key="1">
    <source>
        <dbReference type="EMBL" id="VDM77431.1"/>
    </source>
</evidence>
<sequence>MKVILELLRGAGSPTASEPWTISECWQLMKMSLRSRRAHSEVRTMVEGRKWDSNEDGLLRRLKLLYFNSPEYTREELRASYSD</sequence>
<proteinExistence type="predicted"/>
<protein>
    <submittedName>
        <fullName evidence="1">Uncharacterized protein</fullName>
    </submittedName>
</protein>